<dbReference type="EMBL" id="SJPN01000002">
    <property type="protein sequence ID" value="TWU06318.1"/>
    <property type="molecule type" value="Genomic_DNA"/>
</dbReference>
<sequence>MGTMKKKRRKKANNEWAEFQSQHELSDEVIQLARQTGYPLKRFQGLLVSDGPDHAATKSQRIRTLHQQWTEKLAKRKADIDAGLVEPRQKAKKTKYDPQWAKAKQVCRLNMDDIRKAKELGLGPQALIRNVPSPSQQWKAPSKSGFSKCTRNAFWHATSRKREPTRTE</sequence>
<protein>
    <submittedName>
        <fullName evidence="1">Uncharacterized protein</fullName>
    </submittedName>
</protein>
<reference evidence="1 2" key="1">
    <citation type="submission" date="2019-02" db="EMBL/GenBank/DDBJ databases">
        <title>Deep-cultivation of Planctomycetes and their phenomic and genomic characterization uncovers novel biology.</title>
        <authorList>
            <person name="Wiegand S."/>
            <person name="Jogler M."/>
            <person name="Boedeker C."/>
            <person name="Pinto D."/>
            <person name="Vollmers J."/>
            <person name="Rivas-Marin E."/>
            <person name="Kohn T."/>
            <person name="Peeters S.H."/>
            <person name="Heuer A."/>
            <person name="Rast P."/>
            <person name="Oberbeckmann S."/>
            <person name="Bunk B."/>
            <person name="Jeske O."/>
            <person name="Meyerdierks A."/>
            <person name="Storesund J.E."/>
            <person name="Kallscheuer N."/>
            <person name="Luecker S."/>
            <person name="Lage O.M."/>
            <person name="Pohl T."/>
            <person name="Merkel B.J."/>
            <person name="Hornburger P."/>
            <person name="Mueller R.-W."/>
            <person name="Bruemmer F."/>
            <person name="Labrenz M."/>
            <person name="Spormann A.M."/>
            <person name="Op Den Camp H."/>
            <person name="Overmann J."/>
            <person name="Amann R."/>
            <person name="Jetten M.S.M."/>
            <person name="Mascher T."/>
            <person name="Medema M.H."/>
            <person name="Devos D.P."/>
            <person name="Kaster A.-K."/>
            <person name="Ovreas L."/>
            <person name="Rohde M."/>
            <person name="Galperin M.Y."/>
            <person name="Jogler C."/>
        </authorList>
    </citation>
    <scope>NUCLEOTIDE SEQUENCE [LARGE SCALE GENOMIC DNA]</scope>
    <source>
        <strain evidence="1 2">Pla52n</strain>
    </source>
</reference>
<name>A0A5C6B300_9BACT</name>
<organism evidence="1 2">
    <name type="scientific">Stieleria varia</name>
    <dbReference type="NCBI Taxonomy" id="2528005"/>
    <lineage>
        <taxon>Bacteria</taxon>
        <taxon>Pseudomonadati</taxon>
        <taxon>Planctomycetota</taxon>
        <taxon>Planctomycetia</taxon>
        <taxon>Pirellulales</taxon>
        <taxon>Pirellulaceae</taxon>
        <taxon>Stieleria</taxon>
    </lineage>
</organism>
<evidence type="ECO:0000313" key="1">
    <source>
        <dbReference type="EMBL" id="TWU06318.1"/>
    </source>
</evidence>
<comment type="caution">
    <text evidence="1">The sequence shown here is derived from an EMBL/GenBank/DDBJ whole genome shotgun (WGS) entry which is preliminary data.</text>
</comment>
<proteinExistence type="predicted"/>
<dbReference type="Proteomes" id="UP000320176">
    <property type="component" value="Unassembled WGS sequence"/>
</dbReference>
<evidence type="ECO:0000313" key="2">
    <source>
        <dbReference type="Proteomes" id="UP000320176"/>
    </source>
</evidence>
<accession>A0A5C6B300</accession>
<keyword evidence="2" id="KW-1185">Reference proteome</keyword>
<dbReference type="AlphaFoldDB" id="A0A5C6B300"/>
<gene>
    <name evidence="1" type="ORF">Pla52n_20390</name>
</gene>